<dbReference type="Proteomes" id="UP000187203">
    <property type="component" value="Unassembled WGS sequence"/>
</dbReference>
<feature type="transmembrane region" description="Helical" evidence="1">
    <location>
        <begin position="32"/>
        <end position="51"/>
    </location>
</feature>
<dbReference type="EMBL" id="AWUE01016893">
    <property type="protein sequence ID" value="OMO89158.1"/>
    <property type="molecule type" value="Genomic_DNA"/>
</dbReference>
<dbReference type="AlphaFoldDB" id="A0A1R3J2W1"/>
<organism evidence="2 3">
    <name type="scientific">Corchorus olitorius</name>
    <dbReference type="NCBI Taxonomy" id="93759"/>
    <lineage>
        <taxon>Eukaryota</taxon>
        <taxon>Viridiplantae</taxon>
        <taxon>Streptophyta</taxon>
        <taxon>Embryophyta</taxon>
        <taxon>Tracheophyta</taxon>
        <taxon>Spermatophyta</taxon>
        <taxon>Magnoliopsida</taxon>
        <taxon>eudicotyledons</taxon>
        <taxon>Gunneridae</taxon>
        <taxon>Pentapetalae</taxon>
        <taxon>rosids</taxon>
        <taxon>malvids</taxon>
        <taxon>Malvales</taxon>
        <taxon>Malvaceae</taxon>
        <taxon>Grewioideae</taxon>
        <taxon>Apeibeae</taxon>
        <taxon>Corchorus</taxon>
    </lineage>
</organism>
<keyword evidence="1" id="KW-0472">Membrane</keyword>
<sequence length="106" mass="12077">MASTFAISLHPLFSIGSRLDSRSPNDFFLRTWFFYPSFLTLFLCNCCFLIIKVQISHALDMFDCLCIGIIDPNLVTPVKPTYHNLVLHPYILSHGNKCTELLAFSC</sequence>
<evidence type="ECO:0000256" key="1">
    <source>
        <dbReference type="SAM" id="Phobius"/>
    </source>
</evidence>
<name>A0A1R3J2W1_9ROSI</name>
<keyword evidence="1" id="KW-0812">Transmembrane</keyword>
<reference evidence="3" key="1">
    <citation type="submission" date="2013-09" db="EMBL/GenBank/DDBJ databases">
        <title>Corchorus olitorius genome sequencing.</title>
        <authorList>
            <person name="Alam M."/>
            <person name="Haque M.S."/>
            <person name="Islam M.S."/>
            <person name="Emdad E.M."/>
            <person name="Islam M.M."/>
            <person name="Ahmed B."/>
            <person name="Halim A."/>
            <person name="Hossen Q.M.M."/>
            <person name="Hossain M.Z."/>
            <person name="Ahmed R."/>
            <person name="Khan M.M."/>
            <person name="Islam R."/>
            <person name="Rashid M.M."/>
            <person name="Khan S.A."/>
            <person name="Rahman M.S."/>
            <person name="Alam M."/>
            <person name="Yahiya A.S."/>
            <person name="Khan M.S."/>
            <person name="Azam M.S."/>
            <person name="Haque T."/>
            <person name="Lashkar M.Z.H."/>
            <person name="Akhand A.I."/>
            <person name="Morshed G."/>
            <person name="Roy S."/>
            <person name="Uddin K.S."/>
            <person name="Rabeya T."/>
            <person name="Hossain A.S."/>
            <person name="Chowdhury A."/>
            <person name="Snigdha A.R."/>
            <person name="Mortoza M.S."/>
            <person name="Matin S.A."/>
            <person name="Hoque S.M.E."/>
            <person name="Islam M.K."/>
            <person name="Roy D.K."/>
            <person name="Haider R."/>
            <person name="Moosa M.M."/>
            <person name="Elias S.M."/>
            <person name="Hasan A.M."/>
            <person name="Jahan S."/>
            <person name="Shafiuddin M."/>
            <person name="Mahmood N."/>
            <person name="Shommy N.S."/>
        </authorList>
    </citation>
    <scope>NUCLEOTIDE SEQUENCE [LARGE SCALE GENOMIC DNA]</scope>
    <source>
        <strain evidence="3">cv. O-4</strain>
    </source>
</reference>
<gene>
    <name evidence="2" type="ORF">COLO4_19909</name>
</gene>
<keyword evidence="3" id="KW-1185">Reference proteome</keyword>
<protein>
    <submittedName>
        <fullName evidence="2">Transcription factor</fullName>
    </submittedName>
</protein>
<evidence type="ECO:0000313" key="2">
    <source>
        <dbReference type="EMBL" id="OMO89158.1"/>
    </source>
</evidence>
<proteinExistence type="predicted"/>
<comment type="caution">
    <text evidence="2">The sequence shown here is derived from an EMBL/GenBank/DDBJ whole genome shotgun (WGS) entry which is preliminary data.</text>
</comment>
<keyword evidence="1" id="KW-1133">Transmembrane helix</keyword>
<accession>A0A1R3J2W1</accession>
<evidence type="ECO:0000313" key="3">
    <source>
        <dbReference type="Proteomes" id="UP000187203"/>
    </source>
</evidence>